<evidence type="ECO:0000313" key="1">
    <source>
        <dbReference type="EMBL" id="VEN60638.1"/>
    </source>
</evidence>
<sequence>PRRRLRWRLLTSLQYQHRGGGVSSLTPAGCCPRQTLLIPGMDSASRRLLQAATLKQKQAQQEPQFVQLPAATSYQPSRKREEARTLQNLRRTLQAVRVLKENRAEPIEASQHGANNNLSPEEIDNRPYLLQKVLFQSF</sequence>
<feature type="non-terminal residue" evidence="1">
    <location>
        <position position="1"/>
    </location>
</feature>
<protein>
    <submittedName>
        <fullName evidence="1">Uncharacterized protein</fullName>
    </submittedName>
</protein>
<keyword evidence="2" id="KW-1185">Reference proteome</keyword>
<dbReference type="AlphaFoldDB" id="A0A653DMS7"/>
<dbReference type="OrthoDB" id="337038at2759"/>
<organism evidence="1 2">
    <name type="scientific">Callosobruchus maculatus</name>
    <name type="common">Southern cowpea weevil</name>
    <name type="synonym">Pulse bruchid</name>
    <dbReference type="NCBI Taxonomy" id="64391"/>
    <lineage>
        <taxon>Eukaryota</taxon>
        <taxon>Metazoa</taxon>
        <taxon>Ecdysozoa</taxon>
        <taxon>Arthropoda</taxon>
        <taxon>Hexapoda</taxon>
        <taxon>Insecta</taxon>
        <taxon>Pterygota</taxon>
        <taxon>Neoptera</taxon>
        <taxon>Endopterygota</taxon>
        <taxon>Coleoptera</taxon>
        <taxon>Polyphaga</taxon>
        <taxon>Cucujiformia</taxon>
        <taxon>Chrysomeloidea</taxon>
        <taxon>Chrysomelidae</taxon>
        <taxon>Bruchinae</taxon>
        <taxon>Bruchini</taxon>
        <taxon>Callosobruchus</taxon>
    </lineage>
</organism>
<name>A0A653DMS7_CALMS</name>
<reference evidence="1 2" key="1">
    <citation type="submission" date="2019-01" db="EMBL/GenBank/DDBJ databases">
        <authorList>
            <person name="Sayadi A."/>
        </authorList>
    </citation>
    <scope>NUCLEOTIDE SEQUENCE [LARGE SCALE GENOMIC DNA]</scope>
</reference>
<accession>A0A653DMS7</accession>
<dbReference type="Proteomes" id="UP000410492">
    <property type="component" value="Unassembled WGS sequence"/>
</dbReference>
<dbReference type="EMBL" id="CAACVG010012678">
    <property type="protein sequence ID" value="VEN60638.1"/>
    <property type="molecule type" value="Genomic_DNA"/>
</dbReference>
<evidence type="ECO:0000313" key="2">
    <source>
        <dbReference type="Proteomes" id="UP000410492"/>
    </source>
</evidence>
<proteinExistence type="predicted"/>
<gene>
    <name evidence="1" type="ORF">CALMAC_LOCUS18268</name>
</gene>